<feature type="transmembrane region" description="Helical" evidence="1">
    <location>
        <begin position="12"/>
        <end position="30"/>
    </location>
</feature>
<evidence type="ECO:0000313" key="3">
    <source>
        <dbReference type="Proteomes" id="UP000512286"/>
    </source>
</evidence>
<organism evidence="2 3">
    <name type="scientific">Clostridium intestinale</name>
    <dbReference type="NCBI Taxonomy" id="36845"/>
    <lineage>
        <taxon>Bacteria</taxon>
        <taxon>Bacillati</taxon>
        <taxon>Bacillota</taxon>
        <taxon>Clostridia</taxon>
        <taxon>Eubacteriales</taxon>
        <taxon>Clostridiaceae</taxon>
        <taxon>Clostridium</taxon>
    </lineage>
</organism>
<evidence type="ECO:0000313" key="2">
    <source>
        <dbReference type="EMBL" id="QLY82114.1"/>
    </source>
</evidence>
<dbReference type="KEGG" id="cint:HZF06_11160"/>
<evidence type="ECO:0000256" key="1">
    <source>
        <dbReference type="SAM" id="Phobius"/>
    </source>
</evidence>
<dbReference type="AlphaFoldDB" id="A0A7D7A0U4"/>
<feature type="transmembrane region" description="Helical" evidence="1">
    <location>
        <begin position="158"/>
        <end position="179"/>
    </location>
</feature>
<keyword evidence="1" id="KW-0472">Membrane</keyword>
<proteinExistence type="predicted"/>
<feature type="transmembrane region" description="Helical" evidence="1">
    <location>
        <begin position="42"/>
        <end position="66"/>
    </location>
</feature>
<feature type="transmembrane region" description="Helical" evidence="1">
    <location>
        <begin position="72"/>
        <end position="93"/>
    </location>
</feature>
<dbReference type="EMBL" id="CP059378">
    <property type="protein sequence ID" value="QLY82114.1"/>
    <property type="molecule type" value="Genomic_DNA"/>
</dbReference>
<reference evidence="2 3" key="1">
    <citation type="submission" date="2020-07" db="EMBL/GenBank/DDBJ databases">
        <title>Electron transfer.</title>
        <authorList>
            <person name="Huang L."/>
            <person name="Liu X."/>
            <person name="Zhou S."/>
        </authorList>
    </citation>
    <scope>NUCLEOTIDE SEQUENCE [LARGE SCALE GENOMIC DNA]</scope>
    <source>
        <strain evidence="2 3">Lx1</strain>
    </source>
</reference>
<gene>
    <name evidence="2" type="ORF">HZF06_11160</name>
</gene>
<dbReference type="RefSeq" id="WP_181603553.1">
    <property type="nucleotide sequence ID" value="NZ_CP059378.1"/>
</dbReference>
<dbReference type="Proteomes" id="UP000512286">
    <property type="component" value="Chromosome"/>
</dbReference>
<keyword evidence="1" id="KW-0812">Transmembrane</keyword>
<name>A0A7D7A0U4_9CLOT</name>
<sequence length="380" mass="43092">MSHKIKKYSRTIKSLILGAFIGLFLAVFIIKSLSPYIESESGLLFIFKIYALIGAVFFFYIVHIIIHEVGHLIFGILTGYTFVSFRIASITLIKENNKFKIKKFSIPGTAGQCLMMPPELKDGKYPFIIYNLGGGLMNLLISFASILIIIITENKVSTLNLILTLESIAGIIAGLTNIIPLKVGGVANDGYNILSMLKDEYAKYGFYAQLKTYALLTKGYRMKDIPFKDIECKEGVDLSNPLVASLKLLEHSWYLDNMHLSKANICLNSLNSVNDDLIPIIKYEINCEKIFLELIGDCNKDVVDKLYDDNLKKYIKASKFSISKKRFLMAYEAFYEKDLDKALKYFREGEVLALKYPVKGEAEMELMLMNWIKNSIIETT</sequence>
<accession>A0A7D7A0U4</accession>
<evidence type="ECO:0008006" key="4">
    <source>
        <dbReference type="Google" id="ProtNLM"/>
    </source>
</evidence>
<protein>
    <recommendedName>
        <fullName evidence="4">M50 family metallopeptidase</fullName>
    </recommendedName>
</protein>
<keyword evidence="1" id="KW-1133">Transmembrane helix</keyword>
<feature type="transmembrane region" description="Helical" evidence="1">
    <location>
        <begin position="128"/>
        <end position="152"/>
    </location>
</feature>